<keyword evidence="2" id="KW-1185">Reference proteome</keyword>
<evidence type="ECO:0000313" key="2">
    <source>
        <dbReference type="Proteomes" id="UP000258309"/>
    </source>
</evidence>
<feature type="non-terminal residue" evidence="1">
    <location>
        <position position="76"/>
    </location>
</feature>
<feature type="non-terminal residue" evidence="1">
    <location>
        <position position="1"/>
    </location>
</feature>
<name>A0A3E2HE23_SCYLI</name>
<proteinExistence type="predicted"/>
<dbReference type="AlphaFoldDB" id="A0A3E2HE23"/>
<accession>A0A3E2HE23</accession>
<comment type="caution">
    <text evidence="1">The sequence shown here is derived from an EMBL/GenBank/DDBJ whole genome shotgun (WGS) entry which is preliminary data.</text>
</comment>
<organism evidence="1 2">
    <name type="scientific">Scytalidium lignicola</name>
    <name type="common">Hyphomycete</name>
    <dbReference type="NCBI Taxonomy" id="5539"/>
    <lineage>
        <taxon>Eukaryota</taxon>
        <taxon>Fungi</taxon>
        <taxon>Dikarya</taxon>
        <taxon>Ascomycota</taxon>
        <taxon>Pezizomycotina</taxon>
        <taxon>Leotiomycetes</taxon>
        <taxon>Leotiomycetes incertae sedis</taxon>
        <taxon>Scytalidium</taxon>
    </lineage>
</organism>
<dbReference type="Proteomes" id="UP000258309">
    <property type="component" value="Unassembled WGS sequence"/>
</dbReference>
<protein>
    <submittedName>
        <fullName evidence="1">Uncharacterized protein</fullName>
    </submittedName>
</protein>
<gene>
    <name evidence="1" type="ORF">B7463_g4662</name>
</gene>
<reference evidence="1 2" key="1">
    <citation type="submission" date="2018-05" db="EMBL/GenBank/DDBJ databases">
        <title>Draft genome sequence of Scytalidium lignicola DSM 105466, a ubiquitous saprotrophic fungus.</title>
        <authorList>
            <person name="Buettner E."/>
            <person name="Gebauer A.M."/>
            <person name="Hofrichter M."/>
            <person name="Liers C."/>
            <person name="Kellner H."/>
        </authorList>
    </citation>
    <scope>NUCLEOTIDE SEQUENCE [LARGE SCALE GENOMIC DNA]</scope>
    <source>
        <strain evidence="1 2">DSM 105466</strain>
    </source>
</reference>
<sequence length="76" mass="7967">MTGASRPRGRTVKVGSWVTPQSRNLLVLPGLAGLDAMDHPTEGRKQKVIGIVGGVAAQCQRLQTSGESDHGGPFMV</sequence>
<evidence type="ECO:0000313" key="1">
    <source>
        <dbReference type="EMBL" id="RFU31650.1"/>
    </source>
</evidence>
<dbReference type="EMBL" id="NCSJ02000071">
    <property type="protein sequence ID" value="RFU31650.1"/>
    <property type="molecule type" value="Genomic_DNA"/>
</dbReference>